<evidence type="ECO:0000256" key="1">
    <source>
        <dbReference type="SAM" id="MobiDB-lite"/>
    </source>
</evidence>
<feature type="region of interest" description="Disordered" evidence="1">
    <location>
        <begin position="34"/>
        <end position="53"/>
    </location>
</feature>
<name>B8IRS0_METNO</name>
<keyword evidence="3" id="KW-1185">Reference proteome</keyword>
<sequence>MTAPLPLSRILAAHLAVLVLMAITVATAASFRPAASHPHTLTGPTRILTEAQP</sequence>
<accession>B8IRS0</accession>
<dbReference type="RefSeq" id="WP_015932219.1">
    <property type="nucleotide sequence ID" value="NC_011894.1"/>
</dbReference>
<dbReference type="HOGENOM" id="CLU_213860_0_0_5"/>
<evidence type="ECO:0000313" key="3">
    <source>
        <dbReference type="Proteomes" id="UP000008207"/>
    </source>
</evidence>
<evidence type="ECO:0000313" key="2">
    <source>
        <dbReference type="EMBL" id="ACL60620.1"/>
    </source>
</evidence>
<dbReference type="STRING" id="460265.Mnod_5791"/>
<proteinExistence type="predicted"/>
<reference evidence="2 3" key="1">
    <citation type="submission" date="2009-01" db="EMBL/GenBank/DDBJ databases">
        <title>Complete sequence of chromosome of Methylobacterium nodulans ORS 2060.</title>
        <authorList>
            <consortium name="US DOE Joint Genome Institute"/>
            <person name="Lucas S."/>
            <person name="Copeland A."/>
            <person name="Lapidus A."/>
            <person name="Glavina del Rio T."/>
            <person name="Dalin E."/>
            <person name="Tice H."/>
            <person name="Bruce D."/>
            <person name="Goodwin L."/>
            <person name="Pitluck S."/>
            <person name="Sims D."/>
            <person name="Brettin T."/>
            <person name="Detter J.C."/>
            <person name="Han C."/>
            <person name="Larimer F."/>
            <person name="Land M."/>
            <person name="Hauser L."/>
            <person name="Kyrpides N."/>
            <person name="Ivanova N."/>
            <person name="Marx C.J."/>
            <person name="Richardson P."/>
        </authorList>
    </citation>
    <scope>NUCLEOTIDE SEQUENCE [LARGE SCALE GENOMIC DNA]</scope>
    <source>
        <strain evidence="3">LMG 21967 / CNCM I-2342 / ORS 2060</strain>
    </source>
</reference>
<gene>
    <name evidence="2" type="ordered locus">Mnod_5791</name>
</gene>
<protein>
    <submittedName>
        <fullName evidence="2">Uncharacterized protein</fullName>
    </submittedName>
</protein>
<dbReference type="EMBL" id="CP001349">
    <property type="protein sequence ID" value="ACL60620.1"/>
    <property type="molecule type" value="Genomic_DNA"/>
</dbReference>
<dbReference type="AlphaFoldDB" id="B8IRS0"/>
<organism evidence="2 3">
    <name type="scientific">Methylobacterium nodulans (strain LMG 21967 / CNCM I-2342 / ORS 2060)</name>
    <dbReference type="NCBI Taxonomy" id="460265"/>
    <lineage>
        <taxon>Bacteria</taxon>
        <taxon>Pseudomonadati</taxon>
        <taxon>Pseudomonadota</taxon>
        <taxon>Alphaproteobacteria</taxon>
        <taxon>Hyphomicrobiales</taxon>
        <taxon>Methylobacteriaceae</taxon>
        <taxon>Methylobacterium</taxon>
    </lineage>
</organism>
<dbReference type="Proteomes" id="UP000008207">
    <property type="component" value="Chromosome"/>
</dbReference>
<dbReference type="KEGG" id="mno:Mnod_5791"/>